<dbReference type="InterPro" id="IPR011990">
    <property type="entry name" value="TPR-like_helical_dom_sf"/>
</dbReference>
<sequence length="287" mass="34213">MDIGSTIELIRQKKNIPIKSLIGGIVSRAHYYRIANGQSDMTVTNFFKILEHLNVSLEEFLFIKNNFKIERFKALFTEVHQSFIKQDLEKLLSLKEKSTIIYKKTNLERYQHIALVIQLLIDRLKEDGYDSFAKEYLQDYLMNLNMFTHYDLVLYSNSFFAFSKELNEAISVRILDNIKKYEQLKAFESDTVKVLSNMIFYEIELNDFKKVKEYIGYMKQVELSEHLILEKVLKKFFMGVDCLLTKNIMQGKKQMKESMTILNILDNNHYFFLEKIEDHLLNYFKLY</sequence>
<dbReference type="InterPro" id="IPR001387">
    <property type="entry name" value="Cro/C1-type_HTH"/>
</dbReference>
<dbReference type="PROSITE" id="PS50943">
    <property type="entry name" value="HTH_CROC1"/>
    <property type="match status" value="1"/>
</dbReference>
<dbReference type="STRING" id="1131292.BCR24_01555"/>
<evidence type="ECO:0000259" key="1">
    <source>
        <dbReference type="PROSITE" id="PS50943"/>
    </source>
</evidence>
<keyword evidence="3" id="KW-1185">Reference proteome</keyword>
<feature type="domain" description="HTH cro/C1-type" evidence="1">
    <location>
        <begin position="26"/>
        <end position="60"/>
    </location>
</feature>
<dbReference type="CDD" id="cd00093">
    <property type="entry name" value="HTH_XRE"/>
    <property type="match status" value="1"/>
</dbReference>
<dbReference type="GO" id="GO:0003677">
    <property type="term" value="F:DNA binding"/>
    <property type="evidence" value="ECO:0007669"/>
    <property type="project" value="InterPro"/>
</dbReference>
<dbReference type="EMBL" id="MIKC01000001">
    <property type="protein sequence ID" value="OEG24067.1"/>
    <property type="molecule type" value="Genomic_DNA"/>
</dbReference>
<dbReference type="Gene3D" id="1.25.40.10">
    <property type="entry name" value="Tetratricopeptide repeat domain"/>
    <property type="match status" value="1"/>
</dbReference>
<proteinExistence type="predicted"/>
<protein>
    <recommendedName>
        <fullName evidence="1">HTH cro/C1-type domain-containing protein</fullName>
    </recommendedName>
</protein>
<dbReference type="OrthoDB" id="2360592at2"/>
<dbReference type="InterPro" id="IPR010982">
    <property type="entry name" value="Lambda_DNA-bd_dom_sf"/>
</dbReference>
<dbReference type="NCBIfam" id="TIGR01716">
    <property type="entry name" value="RGG_Cterm"/>
    <property type="match status" value="1"/>
</dbReference>
<reference evidence="3" key="1">
    <citation type="submission" date="2016-09" db="EMBL/GenBank/DDBJ databases">
        <authorList>
            <person name="Gulvik C.A."/>
        </authorList>
    </citation>
    <scope>NUCLEOTIDE SEQUENCE [LARGE SCALE GENOMIC DNA]</scope>
    <source>
        <strain evidence="3">LMG 26676</strain>
    </source>
</reference>
<dbReference type="Pfam" id="PF01381">
    <property type="entry name" value="HTH_3"/>
    <property type="match status" value="1"/>
</dbReference>
<accession>A0A1E5HGI7</accession>
<dbReference type="InterPro" id="IPR010057">
    <property type="entry name" value="Transcription_activator_Rgg_C"/>
</dbReference>
<dbReference type="InterPro" id="IPR053163">
    <property type="entry name" value="HTH-type_regulator_Rgg"/>
</dbReference>
<dbReference type="SUPFAM" id="SSF47413">
    <property type="entry name" value="lambda repressor-like DNA-binding domains"/>
    <property type="match status" value="1"/>
</dbReference>
<dbReference type="Proteomes" id="UP000094469">
    <property type="component" value="Unassembled WGS sequence"/>
</dbReference>
<name>A0A1E5HGI7_9ENTE</name>
<organism evidence="2 3">
    <name type="scientific">Enterococcus ureilyticus</name>
    <dbReference type="NCBI Taxonomy" id="1131292"/>
    <lineage>
        <taxon>Bacteria</taxon>
        <taxon>Bacillati</taxon>
        <taxon>Bacillota</taxon>
        <taxon>Bacilli</taxon>
        <taxon>Lactobacillales</taxon>
        <taxon>Enterococcaceae</taxon>
        <taxon>Enterococcus</taxon>
    </lineage>
</organism>
<evidence type="ECO:0000313" key="3">
    <source>
        <dbReference type="Proteomes" id="UP000094469"/>
    </source>
</evidence>
<gene>
    <name evidence="2" type="ORF">BCR24_01555</name>
</gene>
<dbReference type="PANTHER" id="PTHR37038">
    <property type="entry name" value="TRANSCRIPTIONAL REGULATOR-RELATED"/>
    <property type="match status" value="1"/>
</dbReference>
<dbReference type="RefSeq" id="WP_069638792.1">
    <property type="nucleotide sequence ID" value="NZ_JAFBEZ010000013.1"/>
</dbReference>
<dbReference type="AlphaFoldDB" id="A0A1E5HGI7"/>
<comment type="caution">
    <text evidence="2">The sequence shown here is derived from an EMBL/GenBank/DDBJ whole genome shotgun (WGS) entry which is preliminary data.</text>
</comment>
<dbReference type="Pfam" id="PF21259">
    <property type="entry name" value="Rgg_C"/>
    <property type="match status" value="1"/>
</dbReference>
<evidence type="ECO:0000313" key="2">
    <source>
        <dbReference type="EMBL" id="OEG24067.1"/>
    </source>
</evidence>